<dbReference type="STRING" id="498211.CJA_1953"/>
<proteinExistence type="predicted"/>
<dbReference type="eggNOG" id="COG2885">
    <property type="taxonomic scope" value="Bacteria"/>
</dbReference>
<dbReference type="KEGG" id="cja:CJA_1953"/>
<dbReference type="EMBL" id="CP000934">
    <property type="protein sequence ID" value="ACE85635.1"/>
    <property type="molecule type" value="Genomic_DNA"/>
</dbReference>
<evidence type="ECO:0000256" key="1">
    <source>
        <dbReference type="SAM" id="SignalP"/>
    </source>
</evidence>
<dbReference type="Gene3D" id="3.30.1330.60">
    <property type="entry name" value="OmpA-like domain"/>
    <property type="match status" value="1"/>
</dbReference>
<evidence type="ECO:0008006" key="4">
    <source>
        <dbReference type="Google" id="ProtNLM"/>
    </source>
</evidence>
<dbReference type="RefSeq" id="WP_012487567.1">
    <property type="nucleotide sequence ID" value="NC_010995.1"/>
</dbReference>
<protein>
    <recommendedName>
        <fullName evidence="4">DUF4892 domain-containing protein</fullName>
    </recommendedName>
</protein>
<keyword evidence="3" id="KW-1185">Reference proteome</keyword>
<name>B3PHF8_CELJU</name>
<gene>
    <name evidence="2" type="ordered locus">CJA_1953</name>
</gene>
<reference evidence="2 3" key="1">
    <citation type="journal article" date="2008" name="J. Bacteriol.">
        <title>Insights into plant cell wall degradation from the genome sequence of the soil bacterium Cellvibrio japonicus.</title>
        <authorList>
            <person name="Deboy R.T."/>
            <person name="Mongodin E.F."/>
            <person name="Fouts D.E."/>
            <person name="Tailford L.E."/>
            <person name="Khouri H."/>
            <person name="Emerson J.B."/>
            <person name="Mohamoud Y."/>
            <person name="Watkins K."/>
            <person name="Henrissat B."/>
            <person name="Gilbert H.J."/>
            <person name="Nelson K.E."/>
        </authorList>
    </citation>
    <scope>NUCLEOTIDE SEQUENCE [LARGE SCALE GENOMIC DNA]</scope>
    <source>
        <strain evidence="2 3">Ueda107</strain>
    </source>
</reference>
<dbReference type="SUPFAM" id="SSF103088">
    <property type="entry name" value="OmpA-like"/>
    <property type="match status" value="1"/>
</dbReference>
<dbReference type="HOGENOM" id="CLU_080669_0_0_6"/>
<sequence>MIRIISMVLLLLCSASLLAQGLNIEQYPGARVIYQTVGDSDDYVLALGSYKKVAGSSWQPERSERLKGKLTRYTLELPVGHTPQNGFDFYLDQLQTHSIRELFYCAGRDCGTSNSWANNHFNVLQLYGLDQHQQYAAYEVIVADAKPYYASLYVVQRGNRRVYLQLDILHADQALALGVASSPVSIVKALNQDGYYVFPDLIADAGKGQASIQFKPAHVQVLVDVLNQQTAWSLALVGHDYAPQSLAQQQANSSSFADQLKAALVEKGIDAKRIQTFGLGSLAPAGRGDRSARVEVVKLP</sequence>
<keyword evidence="1" id="KW-0732">Signal</keyword>
<accession>B3PHF8</accession>
<organism evidence="2 3">
    <name type="scientific">Cellvibrio japonicus (strain Ueda107)</name>
    <name type="common">Pseudomonas fluorescens subsp. cellulosa</name>
    <dbReference type="NCBI Taxonomy" id="498211"/>
    <lineage>
        <taxon>Bacteria</taxon>
        <taxon>Pseudomonadati</taxon>
        <taxon>Pseudomonadota</taxon>
        <taxon>Gammaproteobacteria</taxon>
        <taxon>Cellvibrionales</taxon>
        <taxon>Cellvibrionaceae</taxon>
        <taxon>Cellvibrio</taxon>
    </lineage>
</organism>
<evidence type="ECO:0000313" key="2">
    <source>
        <dbReference type="EMBL" id="ACE85635.1"/>
    </source>
</evidence>
<dbReference type="InterPro" id="IPR036737">
    <property type="entry name" value="OmpA-like_sf"/>
</dbReference>
<evidence type="ECO:0000313" key="3">
    <source>
        <dbReference type="Proteomes" id="UP000001036"/>
    </source>
</evidence>
<dbReference type="Proteomes" id="UP000001036">
    <property type="component" value="Chromosome"/>
</dbReference>
<dbReference type="Pfam" id="PF16234">
    <property type="entry name" value="DUF4892"/>
    <property type="match status" value="1"/>
</dbReference>
<dbReference type="InterPro" id="IPR032608">
    <property type="entry name" value="DUF4892"/>
</dbReference>
<dbReference type="AlphaFoldDB" id="B3PHF8"/>
<feature type="chain" id="PRO_5002796681" description="DUF4892 domain-containing protein" evidence="1">
    <location>
        <begin position="20"/>
        <end position="300"/>
    </location>
</feature>
<feature type="signal peptide" evidence="1">
    <location>
        <begin position="1"/>
        <end position="19"/>
    </location>
</feature>